<dbReference type="InterPro" id="IPR007197">
    <property type="entry name" value="rSAM"/>
</dbReference>
<feature type="domain" description="Radical SAM core" evidence="6">
    <location>
        <begin position="9"/>
        <end position="231"/>
    </location>
</feature>
<protein>
    <submittedName>
        <fullName evidence="7">Anaerobic sulfatase maturase</fullName>
    </submittedName>
</protein>
<dbReference type="NCBIfam" id="TIGR04085">
    <property type="entry name" value="rSAM_more_4Fe4S"/>
    <property type="match status" value="1"/>
</dbReference>
<dbReference type="InterPro" id="IPR013785">
    <property type="entry name" value="Aldolase_TIM"/>
</dbReference>
<dbReference type="Proteomes" id="UP000607311">
    <property type="component" value="Unassembled WGS sequence"/>
</dbReference>
<evidence type="ECO:0000256" key="5">
    <source>
        <dbReference type="ARBA" id="ARBA00023014"/>
    </source>
</evidence>
<dbReference type="EMBL" id="BOPD01000011">
    <property type="protein sequence ID" value="GIJ32876.1"/>
    <property type="molecule type" value="Genomic_DNA"/>
</dbReference>
<gene>
    <name evidence="7" type="ORF">Vse01_20240</name>
</gene>
<dbReference type="SFLD" id="SFLDG01386">
    <property type="entry name" value="main_SPASM_domain-containing"/>
    <property type="match status" value="1"/>
</dbReference>
<comment type="caution">
    <text evidence="7">The sequence shown here is derived from an EMBL/GenBank/DDBJ whole genome shotgun (WGS) entry which is preliminary data.</text>
</comment>
<evidence type="ECO:0000256" key="1">
    <source>
        <dbReference type="ARBA" id="ARBA00001966"/>
    </source>
</evidence>
<dbReference type="SFLD" id="SFLDG01072">
    <property type="entry name" value="dehydrogenase_like"/>
    <property type="match status" value="1"/>
</dbReference>
<evidence type="ECO:0000259" key="6">
    <source>
        <dbReference type="PROSITE" id="PS51918"/>
    </source>
</evidence>
<dbReference type="SUPFAM" id="SSF102114">
    <property type="entry name" value="Radical SAM enzymes"/>
    <property type="match status" value="1"/>
</dbReference>
<dbReference type="PROSITE" id="PS51918">
    <property type="entry name" value="RADICAL_SAM"/>
    <property type="match status" value="1"/>
</dbReference>
<evidence type="ECO:0000256" key="3">
    <source>
        <dbReference type="ARBA" id="ARBA00022723"/>
    </source>
</evidence>
<dbReference type="Pfam" id="PF04055">
    <property type="entry name" value="Radical_SAM"/>
    <property type="match status" value="1"/>
</dbReference>
<dbReference type="CDD" id="cd01335">
    <property type="entry name" value="Radical_SAM"/>
    <property type="match status" value="1"/>
</dbReference>
<keyword evidence="5" id="KW-0411">Iron-sulfur</keyword>
<keyword evidence="2" id="KW-0949">S-adenosyl-L-methionine</keyword>
<evidence type="ECO:0000256" key="2">
    <source>
        <dbReference type="ARBA" id="ARBA00022691"/>
    </source>
</evidence>
<dbReference type="SFLD" id="SFLDG01067">
    <property type="entry name" value="SPASM/twitch_domain_containing"/>
    <property type="match status" value="1"/>
</dbReference>
<dbReference type="SFLD" id="SFLDS00029">
    <property type="entry name" value="Radical_SAM"/>
    <property type="match status" value="1"/>
</dbReference>
<dbReference type="PANTHER" id="PTHR43273">
    <property type="entry name" value="ANAEROBIC SULFATASE-MATURATING ENZYME HOMOLOG ASLB-RELATED"/>
    <property type="match status" value="1"/>
</dbReference>
<reference evidence="7" key="1">
    <citation type="submission" date="2021-01" db="EMBL/GenBank/DDBJ databases">
        <title>Whole genome shotgun sequence of Verrucosispora sediminis NBRC 107745.</title>
        <authorList>
            <person name="Komaki H."/>
            <person name="Tamura T."/>
        </authorList>
    </citation>
    <scope>NUCLEOTIDE SEQUENCE</scope>
    <source>
        <strain evidence="7">NBRC 107745</strain>
    </source>
</reference>
<dbReference type="AlphaFoldDB" id="A0A9W5UR76"/>
<name>A0A9W5UR76_9ACTN</name>
<evidence type="ECO:0000313" key="7">
    <source>
        <dbReference type="EMBL" id="GIJ32876.1"/>
    </source>
</evidence>
<dbReference type="RefSeq" id="WP_170863465.1">
    <property type="nucleotide sequence ID" value="NZ_BOPD01000011.1"/>
</dbReference>
<dbReference type="GO" id="GO:0046872">
    <property type="term" value="F:metal ion binding"/>
    <property type="evidence" value="ECO:0007669"/>
    <property type="project" value="UniProtKB-KW"/>
</dbReference>
<organism evidence="7 8">
    <name type="scientific">Micromonospora sediminimaris</name>
    <dbReference type="NCBI Taxonomy" id="547162"/>
    <lineage>
        <taxon>Bacteria</taxon>
        <taxon>Bacillati</taxon>
        <taxon>Actinomycetota</taxon>
        <taxon>Actinomycetes</taxon>
        <taxon>Micromonosporales</taxon>
        <taxon>Micromonosporaceae</taxon>
        <taxon>Micromonospora</taxon>
    </lineage>
</organism>
<evidence type="ECO:0000313" key="8">
    <source>
        <dbReference type="Proteomes" id="UP000607311"/>
    </source>
</evidence>
<dbReference type="Gene3D" id="3.20.20.70">
    <property type="entry name" value="Aldolase class I"/>
    <property type="match status" value="1"/>
</dbReference>
<dbReference type="InterPro" id="IPR058240">
    <property type="entry name" value="rSAM_sf"/>
</dbReference>
<sequence length="394" mass="43781">MTTEQANLRIPGPAEPLSVILKLVGDACNINCYYCYEKRKPYAGYDKLPLDALARLLDLAGGRPLSLELHGGEPLLYGMEATSDLLRLLRGYPGNISLSVQTNATMLTPEWFDLFAEEWPEIDIGVSLDGDPEANRNRVDYRDRSTSERVHVALEMAAARGLAVGLISTVTKDVSRRPEETLDFVAGFDAVKALKFSPCFDFNVMPKRIPVGNRETMLPLLPKGEEHAGWAITPLEFSAFLVRAYDHWRGSGLFRRFLLEPFTSVIRVLAGRDTRFCHFAEQKCAFVLTLYPDGRLGSCDELGVPDGLLGTIHDLPSLDVATSLVTNPTLRDGLDELLDKCVGCGYRSTCGGGCLATRMRYRNSAFYEDYCTHRIEIIDHIAADIARERVASEH</sequence>
<keyword evidence="3" id="KW-0479">Metal-binding</keyword>
<dbReference type="GO" id="GO:0051536">
    <property type="term" value="F:iron-sulfur cluster binding"/>
    <property type="evidence" value="ECO:0007669"/>
    <property type="project" value="UniProtKB-KW"/>
</dbReference>
<comment type="cofactor">
    <cofactor evidence="1">
        <name>[4Fe-4S] cluster</name>
        <dbReference type="ChEBI" id="CHEBI:49883"/>
    </cofactor>
</comment>
<dbReference type="InterPro" id="IPR023867">
    <property type="entry name" value="Sulphatase_maturase_rSAM"/>
</dbReference>
<keyword evidence="4" id="KW-0408">Iron</keyword>
<proteinExistence type="predicted"/>
<dbReference type="GO" id="GO:0016491">
    <property type="term" value="F:oxidoreductase activity"/>
    <property type="evidence" value="ECO:0007669"/>
    <property type="project" value="InterPro"/>
</dbReference>
<keyword evidence="8" id="KW-1185">Reference proteome</keyword>
<dbReference type="PANTHER" id="PTHR43273:SF8">
    <property type="entry name" value="RADICAL SAM DOMAIN PROTEIN"/>
    <property type="match status" value="1"/>
</dbReference>
<dbReference type="InterPro" id="IPR023885">
    <property type="entry name" value="4Fe4S-binding_SPASM_dom"/>
</dbReference>
<accession>A0A9W5UR76</accession>
<evidence type="ECO:0000256" key="4">
    <source>
        <dbReference type="ARBA" id="ARBA00023004"/>
    </source>
</evidence>